<evidence type="ECO:0000256" key="2">
    <source>
        <dbReference type="ARBA" id="ARBA00005778"/>
    </source>
</evidence>
<comment type="similarity">
    <text evidence="2">Belongs to the CYRI family.</text>
</comment>
<dbReference type="WBParaSite" id="PEQ_0000364701-mRNA-1">
    <property type="protein sequence ID" value="PEQ_0000364701-mRNA-1"/>
    <property type="gene ID" value="PEQ_0000364701"/>
</dbReference>
<accession>A0A914RAY2</accession>
<dbReference type="AlphaFoldDB" id="A0A914RAY2"/>
<dbReference type="GO" id="GO:0030833">
    <property type="term" value="P:regulation of actin filament polymerization"/>
    <property type="evidence" value="ECO:0007669"/>
    <property type="project" value="InterPro"/>
</dbReference>
<evidence type="ECO:0000256" key="4">
    <source>
        <dbReference type="ARBA" id="ARBA00023288"/>
    </source>
</evidence>
<dbReference type="GO" id="GO:0031267">
    <property type="term" value="F:small GTPase binding"/>
    <property type="evidence" value="ECO:0007669"/>
    <property type="project" value="InterPro"/>
</dbReference>
<dbReference type="PANTHER" id="PTHR12422">
    <property type="entry name" value="GH09096P"/>
    <property type="match status" value="1"/>
</dbReference>
<evidence type="ECO:0000313" key="7">
    <source>
        <dbReference type="WBParaSite" id="PEQ_0000364701-mRNA-1"/>
    </source>
</evidence>
<dbReference type="GO" id="GO:0016020">
    <property type="term" value="C:membrane"/>
    <property type="evidence" value="ECO:0007669"/>
    <property type="project" value="UniProtKB-SubCell"/>
</dbReference>
<keyword evidence="4" id="KW-0449">Lipoprotein</keyword>
<feature type="domain" description="CYRIA/CYRIB Rac1 binding" evidence="5">
    <location>
        <begin position="41"/>
        <end position="243"/>
    </location>
</feature>
<sequence length="247" mass="27573">MTESQVFPLFCVTYIISHGYSSAIIPFLVGVVVVMVGMFQCLGPLPPAEQLEALQATCRQFARLIDFVLSFDALKMCTPALQNDFSFYRRTMSRETGGTYVIPIELTNTISLFLASPTPMLSALTTATIKFVVTHSDLPVTNTTDTLATIVQACHYMVETEENWERMSEFSRLFTVRVMVGAIILYDHIDNAGVFCRESPIDIRSVVELIKAQPKNDQVESLLNALRYTTKHLNDGSTPKSVRALFP</sequence>
<evidence type="ECO:0000259" key="5">
    <source>
        <dbReference type="Pfam" id="PF07159"/>
    </source>
</evidence>
<organism evidence="6 7">
    <name type="scientific">Parascaris equorum</name>
    <name type="common">Equine roundworm</name>
    <dbReference type="NCBI Taxonomy" id="6256"/>
    <lineage>
        <taxon>Eukaryota</taxon>
        <taxon>Metazoa</taxon>
        <taxon>Ecdysozoa</taxon>
        <taxon>Nematoda</taxon>
        <taxon>Chromadorea</taxon>
        <taxon>Rhabditida</taxon>
        <taxon>Spirurina</taxon>
        <taxon>Ascaridomorpha</taxon>
        <taxon>Ascaridoidea</taxon>
        <taxon>Ascarididae</taxon>
        <taxon>Parascaris</taxon>
    </lineage>
</organism>
<dbReference type="Proteomes" id="UP000887564">
    <property type="component" value="Unplaced"/>
</dbReference>
<protein>
    <submittedName>
        <fullName evidence="7">CYRIA/CYRIB Rac1 binding domain-containing protein</fullName>
    </submittedName>
</protein>
<reference evidence="7" key="1">
    <citation type="submission" date="2022-11" db="UniProtKB">
        <authorList>
            <consortium name="WormBaseParasite"/>
        </authorList>
    </citation>
    <scope>IDENTIFICATION</scope>
</reference>
<dbReference type="InterPro" id="IPR009828">
    <property type="entry name" value="CYRIA/CYRIB_Rac1-bd"/>
</dbReference>
<keyword evidence="3" id="KW-0472">Membrane</keyword>
<evidence type="ECO:0000313" key="6">
    <source>
        <dbReference type="Proteomes" id="UP000887564"/>
    </source>
</evidence>
<keyword evidence="6" id="KW-1185">Reference proteome</keyword>
<proteinExistence type="inferred from homology"/>
<evidence type="ECO:0000256" key="3">
    <source>
        <dbReference type="ARBA" id="ARBA00023136"/>
    </source>
</evidence>
<dbReference type="InterPro" id="IPR039789">
    <property type="entry name" value="CYRI"/>
</dbReference>
<comment type="subcellular location">
    <subcellularLocation>
        <location evidence="1">Membrane</location>
        <topology evidence="1">Lipid-anchor</topology>
    </subcellularLocation>
</comment>
<dbReference type="Pfam" id="PF07159">
    <property type="entry name" value="CYRIA-B_Rac1-bd"/>
    <property type="match status" value="1"/>
</dbReference>
<name>A0A914RAY2_PAREQ</name>
<evidence type="ECO:0000256" key="1">
    <source>
        <dbReference type="ARBA" id="ARBA00004635"/>
    </source>
</evidence>